<dbReference type="OrthoDB" id="408631at2759"/>
<gene>
    <name evidence="3" type="ORF">BO97DRAFT_393034</name>
</gene>
<dbReference type="Proteomes" id="UP000248961">
    <property type="component" value="Unassembled WGS sequence"/>
</dbReference>
<dbReference type="InterPro" id="IPR029058">
    <property type="entry name" value="AB_hydrolase_fold"/>
</dbReference>
<dbReference type="PANTHER" id="PTHR48081">
    <property type="entry name" value="AB HYDROLASE SUPERFAMILY PROTEIN C4A8.06C"/>
    <property type="match status" value="1"/>
</dbReference>
<dbReference type="AlphaFoldDB" id="A0A395HU34"/>
<dbReference type="GO" id="GO:0016787">
    <property type="term" value="F:hydrolase activity"/>
    <property type="evidence" value="ECO:0007669"/>
    <property type="project" value="UniProtKB-KW"/>
</dbReference>
<dbReference type="EMBL" id="KZ824291">
    <property type="protein sequence ID" value="RAL11019.1"/>
    <property type="molecule type" value="Genomic_DNA"/>
</dbReference>
<dbReference type="STRING" id="1450537.A0A395HU34"/>
<dbReference type="RefSeq" id="XP_025550173.1">
    <property type="nucleotide sequence ID" value="XM_025693902.1"/>
</dbReference>
<keyword evidence="1" id="KW-0378">Hydrolase</keyword>
<keyword evidence="4" id="KW-1185">Reference proteome</keyword>
<dbReference type="GeneID" id="37198191"/>
<evidence type="ECO:0000259" key="2">
    <source>
        <dbReference type="Pfam" id="PF07859"/>
    </source>
</evidence>
<evidence type="ECO:0000256" key="1">
    <source>
        <dbReference type="ARBA" id="ARBA00022801"/>
    </source>
</evidence>
<dbReference type="InterPro" id="IPR050300">
    <property type="entry name" value="GDXG_lipolytic_enzyme"/>
</dbReference>
<dbReference type="SUPFAM" id="SSF53474">
    <property type="entry name" value="alpha/beta-Hydrolases"/>
    <property type="match status" value="1"/>
</dbReference>
<dbReference type="VEuPathDB" id="FungiDB:BO97DRAFT_393034"/>
<evidence type="ECO:0000313" key="4">
    <source>
        <dbReference type="Proteomes" id="UP000248961"/>
    </source>
</evidence>
<dbReference type="InterPro" id="IPR013094">
    <property type="entry name" value="AB_hydrolase_3"/>
</dbReference>
<evidence type="ECO:0000313" key="3">
    <source>
        <dbReference type="EMBL" id="RAL11019.1"/>
    </source>
</evidence>
<protein>
    <submittedName>
        <fullName evidence="3">Esterase</fullName>
    </submittedName>
</protein>
<organism evidence="3 4">
    <name type="scientific">Aspergillus homomorphus (strain CBS 101889)</name>
    <dbReference type="NCBI Taxonomy" id="1450537"/>
    <lineage>
        <taxon>Eukaryota</taxon>
        <taxon>Fungi</taxon>
        <taxon>Dikarya</taxon>
        <taxon>Ascomycota</taxon>
        <taxon>Pezizomycotina</taxon>
        <taxon>Eurotiomycetes</taxon>
        <taxon>Eurotiomycetidae</taxon>
        <taxon>Eurotiales</taxon>
        <taxon>Aspergillaceae</taxon>
        <taxon>Aspergillus</taxon>
        <taxon>Aspergillus subgen. Circumdati</taxon>
    </lineage>
</organism>
<sequence>MASPNDEQLLHDLRPRVLTQPLHNSIPPELVSRFDPVFVENYNKYNAGRLHTHEVPIEHFRRNPAKYLISYGRASGPDVYRISEQKCPVQGGEITVRIFEPPAVVNEHGKAQKRAAYINFHGGGWVFGDLSTDHDFCKRIVDGLDGQLVAFDVDYRLAPEHKYPIPVDDCWTAFNWVRSQKADEFNIDPDRMAVGGISAGGHLAAVMAHLCRDAGIPLRLQVLNVPVCDLHSPFASDGTFDRDGCPYDSYREMEFTVPLSVARIAYFHRHFLGNSRPATSKEDWKISPMLAPNFAGLAPALIYTAEMDPLRDEGEAYATKLKAAGCSVELMRMKGAPHTFALLDGILKSGQVYNLKVIEGLKASLIVQ</sequence>
<dbReference type="PANTHER" id="PTHR48081:SF8">
    <property type="entry name" value="ALPHA_BETA HYDROLASE FOLD-3 DOMAIN-CONTAINING PROTEIN-RELATED"/>
    <property type="match status" value="1"/>
</dbReference>
<name>A0A395HU34_ASPHC</name>
<dbReference type="Gene3D" id="3.40.50.1820">
    <property type="entry name" value="alpha/beta hydrolase"/>
    <property type="match status" value="1"/>
</dbReference>
<reference evidence="3 4" key="1">
    <citation type="submission" date="2018-02" db="EMBL/GenBank/DDBJ databases">
        <title>The genomes of Aspergillus section Nigri reveals drivers in fungal speciation.</title>
        <authorList>
            <consortium name="DOE Joint Genome Institute"/>
            <person name="Vesth T.C."/>
            <person name="Nybo J."/>
            <person name="Theobald S."/>
            <person name="Brandl J."/>
            <person name="Frisvad J.C."/>
            <person name="Nielsen K.F."/>
            <person name="Lyhne E.K."/>
            <person name="Kogle M.E."/>
            <person name="Kuo A."/>
            <person name="Riley R."/>
            <person name="Clum A."/>
            <person name="Nolan M."/>
            <person name="Lipzen A."/>
            <person name="Salamov A."/>
            <person name="Henrissat B."/>
            <person name="Wiebenga A."/>
            <person name="De vries R.P."/>
            <person name="Grigoriev I.V."/>
            <person name="Mortensen U.H."/>
            <person name="Andersen M.R."/>
            <person name="Baker S.E."/>
        </authorList>
    </citation>
    <scope>NUCLEOTIDE SEQUENCE [LARGE SCALE GENOMIC DNA]</scope>
    <source>
        <strain evidence="3 4">CBS 101889</strain>
    </source>
</reference>
<feature type="domain" description="Alpha/beta hydrolase fold-3" evidence="2">
    <location>
        <begin position="118"/>
        <end position="341"/>
    </location>
</feature>
<accession>A0A395HU34</accession>
<proteinExistence type="predicted"/>
<dbReference type="Pfam" id="PF07859">
    <property type="entry name" value="Abhydrolase_3"/>
    <property type="match status" value="1"/>
</dbReference>